<gene>
    <name evidence="1" type="ORF">Tci_910129</name>
</gene>
<reference evidence="1" key="1">
    <citation type="journal article" date="2019" name="Sci. Rep.">
        <title>Draft genome of Tanacetum cinerariifolium, the natural source of mosquito coil.</title>
        <authorList>
            <person name="Yamashiro T."/>
            <person name="Shiraishi A."/>
            <person name="Satake H."/>
            <person name="Nakayama K."/>
        </authorList>
    </citation>
    <scope>NUCLEOTIDE SEQUENCE</scope>
</reference>
<proteinExistence type="predicted"/>
<comment type="caution">
    <text evidence="1">The sequence shown here is derived from an EMBL/GenBank/DDBJ whole genome shotgun (WGS) entry which is preliminary data.</text>
</comment>
<accession>A0A699VUS7</accession>
<dbReference type="AlphaFoldDB" id="A0A699VUS7"/>
<sequence>MDRYMDNKLGEAIHKAIQSHNAECREEAQAEKQEYIDNVDSMVRTIIIKEVKTQLPKILPKGVSAFSTPVIERNVTESLKVDVLARSSSLPKSTYVAVALLFEIELIKILLDKMEENKSHFRAD</sequence>
<name>A0A699VUS7_TANCI</name>
<dbReference type="EMBL" id="BKCJ011496609">
    <property type="protein sequence ID" value="GFD38160.1"/>
    <property type="molecule type" value="Genomic_DNA"/>
</dbReference>
<protein>
    <submittedName>
        <fullName evidence="1">Uncharacterized protein</fullName>
    </submittedName>
</protein>
<organism evidence="1">
    <name type="scientific">Tanacetum cinerariifolium</name>
    <name type="common">Dalmatian daisy</name>
    <name type="synonym">Chrysanthemum cinerariifolium</name>
    <dbReference type="NCBI Taxonomy" id="118510"/>
    <lineage>
        <taxon>Eukaryota</taxon>
        <taxon>Viridiplantae</taxon>
        <taxon>Streptophyta</taxon>
        <taxon>Embryophyta</taxon>
        <taxon>Tracheophyta</taxon>
        <taxon>Spermatophyta</taxon>
        <taxon>Magnoliopsida</taxon>
        <taxon>eudicotyledons</taxon>
        <taxon>Gunneridae</taxon>
        <taxon>Pentapetalae</taxon>
        <taxon>asterids</taxon>
        <taxon>campanulids</taxon>
        <taxon>Asterales</taxon>
        <taxon>Asteraceae</taxon>
        <taxon>Asteroideae</taxon>
        <taxon>Anthemideae</taxon>
        <taxon>Anthemidinae</taxon>
        <taxon>Tanacetum</taxon>
    </lineage>
</organism>
<evidence type="ECO:0000313" key="1">
    <source>
        <dbReference type="EMBL" id="GFD38160.1"/>
    </source>
</evidence>